<dbReference type="Gene3D" id="1.10.10.2830">
    <property type="match status" value="1"/>
</dbReference>
<dbReference type="Proteomes" id="UP000010473">
    <property type="component" value="Plasmid pSTA7437.03"/>
</dbReference>
<dbReference type="HOGENOM" id="CLU_023853_4_1_3"/>
<proteinExistence type="inferred from homology"/>
<gene>
    <name evidence="4" type="ordered locus">Sta7437_4919</name>
</gene>
<dbReference type="PANTHER" id="PTHR33375:SF7">
    <property type="entry name" value="CHROMOSOME 2-PARTITIONING PROTEIN PARB-RELATED"/>
    <property type="match status" value="1"/>
</dbReference>
<dbReference type="CDD" id="cd16393">
    <property type="entry name" value="SPO0J_N"/>
    <property type="match status" value="1"/>
</dbReference>
<dbReference type="FunFam" id="3.90.1530.30:FF:000001">
    <property type="entry name" value="Chromosome partitioning protein ParB"/>
    <property type="match status" value="1"/>
</dbReference>
<reference evidence="5" key="1">
    <citation type="journal article" date="2013" name="Proc. Natl. Acad. Sci. U.S.A.">
        <title>Improving the coverage of the cyanobacterial phylum using diversity-driven genome sequencing.</title>
        <authorList>
            <person name="Shih P.M."/>
            <person name="Wu D."/>
            <person name="Latifi A."/>
            <person name="Axen S.D."/>
            <person name="Fewer D.P."/>
            <person name="Talla E."/>
            <person name="Calteau A."/>
            <person name="Cai F."/>
            <person name="Tandeau de Marsac N."/>
            <person name="Rippka R."/>
            <person name="Herdman M."/>
            <person name="Sivonen K."/>
            <person name="Coursin T."/>
            <person name="Laurent T."/>
            <person name="Goodwin L."/>
            <person name="Nolan M."/>
            <person name="Davenport K.W."/>
            <person name="Han C.S."/>
            <person name="Rubin E.M."/>
            <person name="Eisen J.A."/>
            <person name="Woyke T."/>
            <person name="Gugger M."/>
            <person name="Kerfeld C.A."/>
        </authorList>
    </citation>
    <scope>NUCLEOTIDE SEQUENCE [LARGE SCALE GENOMIC DNA]</scope>
    <source>
        <strain evidence="5">ATCC 29371 / PCC 7437</strain>
        <plasmid evidence="5">Plasmid pSTA7437.03</plasmid>
    </source>
</reference>
<dbReference type="InterPro" id="IPR036086">
    <property type="entry name" value="ParB/Sulfiredoxin_sf"/>
</dbReference>
<dbReference type="Gene3D" id="3.90.1530.30">
    <property type="match status" value="1"/>
</dbReference>
<dbReference type="InterPro" id="IPR003115">
    <property type="entry name" value="ParB_N"/>
</dbReference>
<keyword evidence="4" id="KW-0614">Plasmid</keyword>
<evidence type="ECO:0000256" key="2">
    <source>
        <dbReference type="ARBA" id="ARBA00023125"/>
    </source>
</evidence>
<protein>
    <submittedName>
        <fullName evidence="4">ParB-like partition protein</fullName>
    </submittedName>
</protein>
<geneLocation type="plasmid" evidence="4 5">
    <name>pSTA7437.03</name>
</geneLocation>
<evidence type="ECO:0000313" key="5">
    <source>
        <dbReference type="Proteomes" id="UP000010473"/>
    </source>
</evidence>
<dbReference type="GO" id="GO:0005694">
    <property type="term" value="C:chromosome"/>
    <property type="evidence" value="ECO:0007669"/>
    <property type="project" value="TreeGrafter"/>
</dbReference>
<dbReference type="InterPro" id="IPR041468">
    <property type="entry name" value="HTH_ParB/Spo0J"/>
</dbReference>
<evidence type="ECO:0000256" key="1">
    <source>
        <dbReference type="ARBA" id="ARBA00006295"/>
    </source>
</evidence>
<dbReference type="PANTHER" id="PTHR33375">
    <property type="entry name" value="CHROMOSOME-PARTITIONING PROTEIN PARB-RELATED"/>
    <property type="match status" value="1"/>
</dbReference>
<keyword evidence="5" id="KW-1185">Reference proteome</keyword>
<evidence type="ECO:0000259" key="3">
    <source>
        <dbReference type="SMART" id="SM00470"/>
    </source>
</evidence>
<organism evidence="4 5">
    <name type="scientific">Stanieria cyanosphaera (strain ATCC 29371 / PCC 7437)</name>
    <dbReference type="NCBI Taxonomy" id="111780"/>
    <lineage>
        <taxon>Bacteria</taxon>
        <taxon>Bacillati</taxon>
        <taxon>Cyanobacteriota</taxon>
        <taxon>Cyanophyceae</taxon>
        <taxon>Pleurocapsales</taxon>
        <taxon>Dermocarpellaceae</taxon>
        <taxon>Stanieria</taxon>
    </lineage>
</organism>
<dbReference type="AlphaFoldDB" id="K9Y1R1"/>
<dbReference type="InterPro" id="IPR050336">
    <property type="entry name" value="Chromosome_partition/occlusion"/>
</dbReference>
<dbReference type="SMART" id="SM00470">
    <property type="entry name" value="ParB"/>
    <property type="match status" value="1"/>
</dbReference>
<dbReference type="NCBIfam" id="TIGR00180">
    <property type="entry name" value="parB_part"/>
    <property type="match status" value="1"/>
</dbReference>
<keyword evidence="2" id="KW-0238">DNA-binding</keyword>
<dbReference type="SUPFAM" id="SSF110849">
    <property type="entry name" value="ParB/Sulfiredoxin"/>
    <property type="match status" value="1"/>
</dbReference>
<dbReference type="PATRIC" id="fig|111780.3.peg.5089"/>
<name>K9Y1R1_STAC7</name>
<dbReference type="OrthoDB" id="9802051at2"/>
<dbReference type="GO" id="GO:0007059">
    <property type="term" value="P:chromosome segregation"/>
    <property type="evidence" value="ECO:0007669"/>
    <property type="project" value="TreeGrafter"/>
</dbReference>
<dbReference type="GO" id="GO:0003677">
    <property type="term" value="F:DNA binding"/>
    <property type="evidence" value="ECO:0007669"/>
    <property type="project" value="UniProtKB-KW"/>
</dbReference>
<dbReference type="RefSeq" id="WP_015195722.1">
    <property type="nucleotide sequence ID" value="NC_019750.1"/>
</dbReference>
<dbReference type="SUPFAM" id="SSF109709">
    <property type="entry name" value="KorB DNA-binding domain-like"/>
    <property type="match status" value="1"/>
</dbReference>
<comment type="similarity">
    <text evidence="1">Belongs to the ParB family.</text>
</comment>
<accession>K9Y1R1</accession>
<dbReference type="KEGG" id="scs:Sta7437_4919"/>
<sequence length="313" mass="35419">MTPTKKTTRKSDRPYNATANLDVLFGDEEATTSPQIVKIDSISLPASQPRRYFDPQKLEQLTQSVKAHGILENLLVRPLAGKEGTYELVAGERRYCAAQVAELTEVPVTIRELSDEEALSIALVENLQREDLNPVEETEGIVTLLGIELKESPEAVISLLHKMDNEQKGKVTNNVIGNDEKQKIESVFDNLGQNWQSFVNNRLPLLKLPEDIIEVLRQGKIAYTKARAIAKIKDEQQRNNLIDEAVTQNLSLVQIKERIKALSTEDNSTSSPSTQVKTITSRLNRSKLWEKNPKKWKQVQNWLQKIENLLEDT</sequence>
<dbReference type="Pfam" id="PF02195">
    <property type="entry name" value="ParB_N"/>
    <property type="match status" value="1"/>
</dbReference>
<evidence type="ECO:0000313" key="4">
    <source>
        <dbReference type="EMBL" id="AFZ38346.1"/>
    </source>
</evidence>
<dbReference type="Pfam" id="PF17762">
    <property type="entry name" value="HTH_ParB"/>
    <property type="match status" value="1"/>
</dbReference>
<dbReference type="InterPro" id="IPR004437">
    <property type="entry name" value="ParB/RepB/Spo0J"/>
</dbReference>
<dbReference type="EMBL" id="CP003656">
    <property type="protein sequence ID" value="AFZ38346.1"/>
    <property type="molecule type" value="Genomic_DNA"/>
</dbReference>
<feature type="domain" description="ParB-like N-terminal" evidence="3">
    <location>
        <begin position="35"/>
        <end position="127"/>
    </location>
</feature>